<gene>
    <name evidence="2" type="ORF">B296_00048206</name>
</gene>
<proteinExistence type="predicted"/>
<evidence type="ECO:0000313" key="3">
    <source>
        <dbReference type="Proteomes" id="UP000287651"/>
    </source>
</evidence>
<comment type="caution">
    <text evidence="2">The sequence shown here is derived from an EMBL/GenBank/DDBJ whole genome shotgun (WGS) entry which is preliminary data.</text>
</comment>
<dbReference type="EMBL" id="AMZH03023612">
    <property type="protein sequence ID" value="RRT36439.1"/>
    <property type="molecule type" value="Genomic_DNA"/>
</dbReference>
<protein>
    <submittedName>
        <fullName evidence="2">Uncharacterized protein</fullName>
    </submittedName>
</protein>
<name>A0A426XAC3_ENSVE</name>
<feature type="region of interest" description="Disordered" evidence="1">
    <location>
        <begin position="44"/>
        <end position="84"/>
    </location>
</feature>
<reference evidence="2 3" key="1">
    <citation type="journal article" date="2014" name="Agronomy (Basel)">
        <title>A Draft Genome Sequence for Ensete ventricosum, the Drought-Tolerant Tree Against Hunger.</title>
        <authorList>
            <person name="Harrison J."/>
            <person name="Moore K.A."/>
            <person name="Paszkiewicz K."/>
            <person name="Jones T."/>
            <person name="Grant M."/>
            <person name="Ambacheew D."/>
            <person name="Muzemil S."/>
            <person name="Studholme D.J."/>
        </authorList>
    </citation>
    <scope>NUCLEOTIDE SEQUENCE [LARGE SCALE GENOMIC DNA]</scope>
</reference>
<accession>A0A426XAC3</accession>
<evidence type="ECO:0000313" key="2">
    <source>
        <dbReference type="EMBL" id="RRT36439.1"/>
    </source>
</evidence>
<evidence type="ECO:0000256" key="1">
    <source>
        <dbReference type="SAM" id="MobiDB-lite"/>
    </source>
</evidence>
<feature type="compositionally biased region" description="Basic and acidic residues" evidence="1">
    <location>
        <begin position="65"/>
        <end position="84"/>
    </location>
</feature>
<organism evidence="2 3">
    <name type="scientific">Ensete ventricosum</name>
    <name type="common">Abyssinian banana</name>
    <name type="synonym">Musa ensete</name>
    <dbReference type="NCBI Taxonomy" id="4639"/>
    <lineage>
        <taxon>Eukaryota</taxon>
        <taxon>Viridiplantae</taxon>
        <taxon>Streptophyta</taxon>
        <taxon>Embryophyta</taxon>
        <taxon>Tracheophyta</taxon>
        <taxon>Spermatophyta</taxon>
        <taxon>Magnoliopsida</taxon>
        <taxon>Liliopsida</taxon>
        <taxon>Zingiberales</taxon>
        <taxon>Musaceae</taxon>
        <taxon>Ensete</taxon>
    </lineage>
</organism>
<sequence length="84" mass="8566">MPVGTTPVGKPPASTIACRNARRSDTRGRGTSCKGSIARPLAGRLPVGKGSRCLRRGDGGGGAVRPERGGDSETHDAMEGDHIA</sequence>
<dbReference type="Proteomes" id="UP000287651">
    <property type="component" value="Unassembled WGS sequence"/>
</dbReference>
<dbReference type="AlphaFoldDB" id="A0A426XAC3"/>